<dbReference type="AlphaFoldDB" id="A0JQA8"/>
<protein>
    <recommendedName>
        <fullName evidence="3">Transcriptional regulator</fullName>
    </recommendedName>
</protein>
<proteinExistence type="predicted"/>
<dbReference type="EMBL" id="CP000233">
    <property type="protein sequence ID" value="ABD99058.1"/>
    <property type="molecule type" value="Genomic_DNA"/>
</dbReference>
<dbReference type="KEGG" id="lsl:LSL_0243"/>
<keyword evidence="2" id="KW-1185">Reference proteome</keyword>
<sequence>MKKTAKKNEKIVEIRINEYYNIHVRLIRALRKLKKGESYEECTKKEETN</sequence>
<name>A0JQA8_LIGS1</name>
<accession>A0JQA8</accession>
<dbReference type="STRING" id="362948.LSL_0243"/>
<evidence type="ECO:0008006" key="3">
    <source>
        <dbReference type="Google" id="ProtNLM"/>
    </source>
</evidence>
<organism evidence="1 2">
    <name type="scientific">Ligilactobacillus salivarius (strain UCC118)</name>
    <name type="common">Lactobacillus salivarius</name>
    <dbReference type="NCBI Taxonomy" id="362948"/>
    <lineage>
        <taxon>Bacteria</taxon>
        <taxon>Bacillati</taxon>
        <taxon>Bacillota</taxon>
        <taxon>Bacilli</taxon>
        <taxon>Lactobacillales</taxon>
        <taxon>Lactobacillaceae</taxon>
        <taxon>Ligilactobacillus</taxon>
    </lineage>
</organism>
<gene>
    <name evidence="1" type="ordered locus">LSL_0243</name>
</gene>
<evidence type="ECO:0000313" key="2">
    <source>
        <dbReference type="Proteomes" id="UP000006559"/>
    </source>
</evidence>
<dbReference type="Proteomes" id="UP000006559">
    <property type="component" value="Chromosome"/>
</dbReference>
<dbReference type="HOGENOM" id="CLU_3137125_0_0_9"/>
<reference evidence="1 2" key="1">
    <citation type="journal article" date="2006" name="Proc. Natl. Acad. Sci. U.S.A.">
        <title>Multireplicon genome architecture of Lactobacillus salivarius.</title>
        <authorList>
            <person name="Claesson M.J."/>
            <person name="Li Y."/>
            <person name="Leahy S."/>
            <person name="Canchaya C."/>
            <person name="van Pijkeren J.P."/>
            <person name="Cerdeno-Tarraga A.M."/>
            <person name="Parkhill J."/>
            <person name="Flynn S."/>
            <person name="O'Sullivan G.C."/>
            <person name="Collins J.K."/>
            <person name="Higgins D."/>
            <person name="Shanahan F."/>
            <person name="Fitzgerald G.F."/>
            <person name="van Sinderen D."/>
            <person name="O'Toole P.W."/>
        </authorList>
    </citation>
    <scope>NUCLEOTIDE SEQUENCE [LARGE SCALE GENOMIC DNA]</scope>
    <source>
        <strain evidence="1 2">UCC118</strain>
    </source>
</reference>
<evidence type="ECO:0000313" key="1">
    <source>
        <dbReference type="EMBL" id="ABD99058.1"/>
    </source>
</evidence>